<proteinExistence type="inferred from homology"/>
<keyword evidence="2 4" id="KW-0436">Ligase</keyword>
<dbReference type="InterPro" id="IPR000873">
    <property type="entry name" value="AMP-dep_synth/lig_dom"/>
</dbReference>
<evidence type="ECO:0000256" key="2">
    <source>
        <dbReference type="ARBA" id="ARBA00022598"/>
    </source>
</evidence>
<accession>A0A1G7J1Z7</accession>
<dbReference type="GO" id="GO:0031956">
    <property type="term" value="F:medium-chain fatty acid-CoA ligase activity"/>
    <property type="evidence" value="ECO:0007669"/>
    <property type="project" value="TreeGrafter"/>
</dbReference>
<dbReference type="GO" id="GO:0006631">
    <property type="term" value="P:fatty acid metabolic process"/>
    <property type="evidence" value="ECO:0007669"/>
    <property type="project" value="TreeGrafter"/>
</dbReference>
<dbReference type="Pfam" id="PF00501">
    <property type="entry name" value="AMP-binding"/>
    <property type="match status" value="1"/>
</dbReference>
<dbReference type="SUPFAM" id="SSF56801">
    <property type="entry name" value="Acetyl-CoA synthetase-like"/>
    <property type="match status" value="1"/>
</dbReference>
<dbReference type="RefSeq" id="WP_074538858.1">
    <property type="nucleotide sequence ID" value="NZ_FNBD01000008.1"/>
</dbReference>
<evidence type="ECO:0000313" key="4">
    <source>
        <dbReference type="EMBL" id="SDF18911.1"/>
    </source>
</evidence>
<evidence type="ECO:0000259" key="3">
    <source>
        <dbReference type="Pfam" id="PF00501"/>
    </source>
</evidence>
<comment type="similarity">
    <text evidence="1">Belongs to the ATP-dependent AMP-binding enzyme family.</text>
</comment>
<dbReference type="PANTHER" id="PTHR43201">
    <property type="entry name" value="ACYL-COA SYNTHETASE"/>
    <property type="match status" value="1"/>
</dbReference>
<dbReference type="AlphaFoldDB" id="A0A1G7J1Z7"/>
<dbReference type="Gene3D" id="3.40.50.12780">
    <property type="entry name" value="N-terminal domain of ligase-like"/>
    <property type="match status" value="1"/>
</dbReference>
<organism evidence="4 5">
    <name type="scientific">Cellulophaga baltica</name>
    <dbReference type="NCBI Taxonomy" id="76594"/>
    <lineage>
        <taxon>Bacteria</taxon>
        <taxon>Pseudomonadati</taxon>
        <taxon>Bacteroidota</taxon>
        <taxon>Flavobacteriia</taxon>
        <taxon>Flavobacteriales</taxon>
        <taxon>Flavobacteriaceae</taxon>
        <taxon>Cellulophaga</taxon>
    </lineage>
</organism>
<sequence>MNLNHKFVHPNFKLNGISFSYEALKEVAYCLIKEGLPHEKPIGSFLLDWVNEDEYLAVATSGSTGVPKIINLRKQHMVNSAMATGDFFGLEGGNTALLCLPVDFIAGKMMLVRAMALGLALDYVAPNSNPLESITKSYDFSAMIPLQLENSLQKLKQLKLLIVGGAKMSDALKVAVTNNICKVYETYGMTETITHVALKSVNHLEDSTNTNFTALPKVEFSTDARGCLVINAPNISDEEVVTNDLVALVSSTEFEWLGRYDAIINSGGVKLFPEKIEAKISKVININFFVAGISDTVLGQKLVLITEGNVDKAQLWNTLQNLDTLDKFEVPKEIYAVTSFIKTANGKIQRAKTVALISK</sequence>
<name>A0A1G7J1Z7_9FLAO</name>
<dbReference type="EMBL" id="FNBD01000008">
    <property type="protein sequence ID" value="SDF18911.1"/>
    <property type="molecule type" value="Genomic_DNA"/>
</dbReference>
<protein>
    <submittedName>
        <fullName evidence="4">O-succinylbenzoic acid--CoA ligase</fullName>
    </submittedName>
</protein>
<keyword evidence="5" id="KW-1185">Reference proteome</keyword>
<reference evidence="5" key="1">
    <citation type="submission" date="2016-10" db="EMBL/GenBank/DDBJ databases">
        <authorList>
            <person name="Varghese N."/>
            <person name="Submissions S."/>
        </authorList>
    </citation>
    <scope>NUCLEOTIDE SEQUENCE [LARGE SCALE GENOMIC DNA]</scope>
    <source>
        <strain evidence="5">DSM 24729</strain>
    </source>
</reference>
<evidence type="ECO:0000313" key="5">
    <source>
        <dbReference type="Proteomes" id="UP000182114"/>
    </source>
</evidence>
<dbReference type="InterPro" id="IPR045851">
    <property type="entry name" value="AMP-bd_C_sf"/>
</dbReference>
<dbReference type="eggNOG" id="COG0318">
    <property type="taxonomic scope" value="Bacteria"/>
</dbReference>
<evidence type="ECO:0000256" key="1">
    <source>
        <dbReference type="ARBA" id="ARBA00006432"/>
    </source>
</evidence>
<dbReference type="Gene3D" id="3.30.300.30">
    <property type="match status" value="1"/>
</dbReference>
<dbReference type="InterPro" id="IPR042099">
    <property type="entry name" value="ANL_N_sf"/>
</dbReference>
<feature type="domain" description="AMP-dependent synthetase/ligase" evidence="3">
    <location>
        <begin position="59"/>
        <end position="206"/>
    </location>
</feature>
<dbReference type="PANTHER" id="PTHR43201:SF5">
    <property type="entry name" value="MEDIUM-CHAIN ACYL-COA LIGASE ACSF2, MITOCHONDRIAL"/>
    <property type="match status" value="1"/>
</dbReference>
<dbReference type="Proteomes" id="UP000182114">
    <property type="component" value="Unassembled WGS sequence"/>
</dbReference>
<gene>
    <name evidence="4" type="ORF">SAMN04487992_108163</name>
</gene>